<dbReference type="Gene3D" id="3.30.450.20">
    <property type="entry name" value="PAS domain"/>
    <property type="match status" value="1"/>
</dbReference>
<accession>A0A1Y2CBP9</accession>
<name>A0A1Y2CBP9_9FUNG</name>
<dbReference type="InterPro" id="IPR000014">
    <property type="entry name" value="PAS"/>
</dbReference>
<dbReference type="SMART" id="SM00091">
    <property type="entry name" value="PAS"/>
    <property type="match status" value="1"/>
</dbReference>
<dbReference type="SUPFAM" id="SSF55785">
    <property type="entry name" value="PYP-like sensor domain (PAS domain)"/>
    <property type="match status" value="1"/>
</dbReference>
<dbReference type="EMBL" id="MCGO01000022">
    <property type="protein sequence ID" value="ORY44452.1"/>
    <property type="molecule type" value="Genomic_DNA"/>
</dbReference>
<dbReference type="CDD" id="cd00130">
    <property type="entry name" value="PAS"/>
    <property type="match status" value="1"/>
</dbReference>
<dbReference type="STRING" id="329046.A0A1Y2CBP9"/>
<dbReference type="Pfam" id="PF08447">
    <property type="entry name" value="PAS_3"/>
    <property type="match status" value="1"/>
</dbReference>
<dbReference type="InterPro" id="IPR013655">
    <property type="entry name" value="PAS_fold_3"/>
</dbReference>
<dbReference type="Proteomes" id="UP000193642">
    <property type="component" value="Unassembled WGS sequence"/>
</dbReference>
<evidence type="ECO:0000259" key="1">
    <source>
        <dbReference type="SMART" id="SM00091"/>
    </source>
</evidence>
<organism evidence="2 3">
    <name type="scientific">Rhizoclosmatium globosum</name>
    <dbReference type="NCBI Taxonomy" id="329046"/>
    <lineage>
        <taxon>Eukaryota</taxon>
        <taxon>Fungi</taxon>
        <taxon>Fungi incertae sedis</taxon>
        <taxon>Chytridiomycota</taxon>
        <taxon>Chytridiomycota incertae sedis</taxon>
        <taxon>Chytridiomycetes</taxon>
        <taxon>Chytridiales</taxon>
        <taxon>Chytriomycetaceae</taxon>
        <taxon>Rhizoclosmatium</taxon>
    </lineage>
</organism>
<evidence type="ECO:0000313" key="2">
    <source>
        <dbReference type="EMBL" id="ORY44452.1"/>
    </source>
</evidence>
<proteinExistence type="predicted"/>
<dbReference type="InterPro" id="IPR035965">
    <property type="entry name" value="PAS-like_dom_sf"/>
</dbReference>
<dbReference type="OrthoDB" id="447251at2759"/>
<reference evidence="2 3" key="1">
    <citation type="submission" date="2016-07" db="EMBL/GenBank/DDBJ databases">
        <title>Pervasive Adenine N6-methylation of Active Genes in Fungi.</title>
        <authorList>
            <consortium name="DOE Joint Genome Institute"/>
            <person name="Mondo S.J."/>
            <person name="Dannebaum R.O."/>
            <person name="Kuo R.C."/>
            <person name="Labutti K."/>
            <person name="Haridas S."/>
            <person name="Kuo A."/>
            <person name="Salamov A."/>
            <person name="Ahrendt S.R."/>
            <person name="Lipzen A."/>
            <person name="Sullivan W."/>
            <person name="Andreopoulos W.B."/>
            <person name="Clum A."/>
            <person name="Lindquist E."/>
            <person name="Daum C."/>
            <person name="Ramamoorthy G.K."/>
            <person name="Gryganskyi A."/>
            <person name="Culley D."/>
            <person name="Magnuson J.K."/>
            <person name="James T.Y."/>
            <person name="O'Malley M.A."/>
            <person name="Stajich J.E."/>
            <person name="Spatafora J.W."/>
            <person name="Visel A."/>
            <person name="Grigoriev I.V."/>
        </authorList>
    </citation>
    <scope>NUCLEOTIDE SEQUENCE [LARGE SCALE GENOMIC DNA]</scope>
    <source>
        <strain evidence="2 3">JEL800</strain>
    </source>
</reference>
<feature type="domain" description="PAS" evidence="1">
    <location>
        <begin position="2"/>
        <end position="70"/>
    </location>
</feature>
<protein>
    <recommendedName>
        <fullName evidence="1">PAS domain-containing protein</fullName>
    </recommendedName>
</protein>
<dbReference type="AlphaFoldDB" id="A0A1Y2CBP9"/>
<comment type="caution">
    <text evidence="2">The sequence shown here is derived from an EMBL/GenBank/DDBJ whole genome shotgun (WGS) entry which is preliminary data.</text>
</comment>
<evidence type="ECO:0000313" key="3">
    <source>
        <dbReference type="Proteomes" id="UP000193642"/>
    </source>
</evidence>
<gene>
    <name evidence="2" type="ORF">BCR33DRAFT_222597</name>
</gene>
<keyword evidence="3" id="KW-1185">Reference proteome</keyword>
<sequence length="250" mass="27727">MDDLCEPVADASDFVFILSLRARFLYVSPRSCRDLLEYDNPADLNGKKLQEFVHPADLLAVIRELRSTKTGVAIHFLCRFRKRNTGYVYLDVAGHIYEGNSSNKKCFILSGRPVPITATPPIPCAPTSLDLWAKLSPQGLILYSSSANYPYFGLKPNNENILIGTQIHDIIILEDRTTFHQCLFLAVETKSVMECLVRVGESHKKTVIYLIPETGDDARHIFIRMSPVAGPGEQVVASGAAGLQLLGYLS</sequence>